<feature type="domain" description="Yeast cell wall synthesis Kre9/Knh1-like N-terminal" evidence="4">
    <location>
        <begin position="28"/>
        <end position="102"/>
    </location>
</feature>
<dbReference type="PANTHER" id="PTHR40633:SF1">
    <property type="entry name" value="GPI ANCHORED SERINE-THREONINE RICH PROTEIN (AFU_ORTHOLOGUE AFUA_1G03630)"/>
    <property type="match status" value="1"/>
</dbReference>
<dbReference type="PANTHER" id="PTHR40633">
    <property type="entry name" value="MATRIX PROTEIN, PUTATIVE (AFU_ORTHOLOGUE AFUA_8G05410)-RELATED"/>
    <property type="match status" value="1"/>
</dbReference>
<protein>
    <recommendedName>
        <fullName evidence="4">Yeast cell wall synthesis Kre9/Knh1-like N-terminal domain-containing protein</fullName>
    </recommendedName>
</protein>
<organism evidence="5 6">
    <name type="scientific">Periconia digitata</name>
    <dbReference type="NCBI Taxonomy" id="1303443"/>
    <lineage>
        <taxon>Eukaryota</taxon>
        <taxon>Fungi</taxon>
        <taxon>Dikarya</taxon>
        <taxon>Ascomycota</taxon>
        <taxon>Pezizomycotina</taxon>
        <taxon>Dothideomycetes</taxon>
        <taxon>Pleosporomycetidae</taxon>
        <taxon>Pleosporales</taxon>
        <taxon>Massarineae</taxon>
        <taxon>Periconiaceae</taxon>
        <taxon>Periconia</taxon>
    </lineage>
</organism>
<keyword evidence="6" id="KW-1185">Reference proteome</keyword>
<evidence type="ECO:0000256" key="2">
    <source>
        <dbReference type="SAM" id="MobiDB-lite"/>
    </source>
</evidence>
<keyword evidence="1 3" id="KW-0732">Signal</keyword>
<accession>A0A9W4XNF3</accession>
<evidence type="ECO:0000256" key="1">
    <source>
        <dbReference type="ARBA" id="ARBA00022729"/>
    </source>
</evidence>
<dbReference type="Pfam" id="PF10342">
    <property type="entry name" value="Kre9_KNH"/>
    <property type="match status" value="1"/>
</dbReference>
<feature type="compositionally biased region" description="Low complexity" evidence="2">
    <location>
        <begin position="153"/>
        <end position="196"/>
    </location>
</feature>
<feature type="region of interest" description="Disordered" evidence="2">
    <location>
        <begin position="153"/>
        <end position="201"/>
    </location>
</feature>
<feature type="chain" id="PRO_5040846146" description="Yeast cell wall synthesis Kre9/Knh1-like N-terminal domain-containing protein" evidence="3">
    <location>
        <begin position="20"/>
        <end position="224"/>
    </location>
</feature>
<proteinExistence type="predicted"/>
<evidence type="ECO:0000313" key="5">
    <source>
        <dbReference type="EMBL" id="CAI6331510.1"/>
    </source>
</evidence>
<reference evidence="5" key="1">
    <citation type="submission" date="2023-01" db="EMBL/GenBank/DDBJ databases">
        <authorList>
            <person name="Van Ghelder C."/>
            <person name="Rancurel C."/>
        </authorList>
    </citation>
    <scope>NUCLEOTIDE SEQUENCE</scope>
    <source>
        <strain evidence="5">CNCM I-4278</strain>
    </source>
</reference>
<dbReference type="AlphaFoldDB" id="A0A9W4XNF3"/>
<comment type="caution">
    <text evidence="5">The sequence shown here is derived from an EMBL/GenBank/DDBJ whole genome shotgun (WGS) entry which is preliminary data.</text>
</comment>
<gene>
    <name evidence="5" type="ORF">PDIGIT_LOCUS4535</name>
</gene>
<evidence type="ECO:0000259" key="4">
    <source>
        <dbReference type="Pfam" id="PF10342"/>
    </source>
</evidence>
<feature type="signal peptide" evidence="3">
    <location>
        <begin position="1"/>
        <end position="19"/>
    </location>
</feature>
<name>A0A9W4XNF3_9PLEO</name>
<sequence>MQFFQIVLSGAALISAAFAVEFNDVPSSFEPGKTYTITYSPKDNTPTTIKLRQGDPNNLATLSTITTSATGGTFSYTVPRDLPNSPSYALEISQAGSDPNYTGLIPLTGSTYSAISSLSSALSSATSKLSSASSAASSASASVTASTTMATTTSVGTASGAPSSSAGSNSTIASSSRVPSATSGSPSSPTDGSAPPQQSGNSAAFLASSPIAVILGAVAAMAYL</sequence>
<evidence type="ECO:0000313" key="6">
    <source>
        <dbReference type="Proteomes" id="UP001152607"/>
    </source>
</evidence>
<dbReference type="InterPro" id="IPR018466">
    <property type="entry name" value="Kre9/Knh1-like_N"/>
</dbReference>
<dbReference type="Proteomes" id="UP001152607">
    <property type="component" value="Unassembled WGS sequence"/>
</dbReference>
<evidence type="ECO:0000256" key="3">
    <source>
        <dbReference type="SAM" id="SignalP"/>
    </source>
</evidence>
<dbReference type="OrthoDB" id="5589325at2759"/>
<dbReference type="InterPro" id="IPR052982">
    <property type="entry name" value="SRP1/TIP1-like"/>
</dbReference>
<dbReference type="EMBL" id="CAOQHR010000003">
    <property type="protein sequence ID" value="CAI6331510.1"/>
    <property type="molecule type" value="Genomic_DNA"/>
</dbReference>